<proteinExistence type="predicted"/>
<feature type="chain" id="PRO_5034704821" evidence="1">
    <location>
        <begin position="18"/>
        <end position="89"/>
    </location>
</feature>
<feature type="signal peptide" evidence="1">
    <location>
        <begin position="1"/>
        <end position="17"/>
    </location>
</feature>
<evidence type="ECO:0000256" key="1">
    <source>
        <dbReference type="SAM" id="SignalP"/>
    </source>
</evidence>
<evidence type="ECO:0000313" key="3">
    <source>
        <dbReference type="Proteomes" id="UP000566819"/>
    </source>
</evidence>
<dbReference type="AlphaFoldDB" id="A0A8H4RBG3"/>
<sequence>MRVSLGLFAIFVSSALAAGPCDANTDSCRAVINASACFNEFLSNGSKNSILNCLAGTDGAGTPKDKMCACTGCVAPVMVTWLTKNNVCT</sequence>
<comment type="caution">
    <text evidence="2">The sequence shown here is derived from an EMBL/GenBank/DDBJ whole genome shotgun (WGS) entry which is preliminary data.</text>
</comment>
<name>A0A8H4RBG3_9HELO</name>
<keyword evidence="3" id="KW-1185">Reference proteome</keyword>
<keyword evidence="1" id="KW-0732">Signal</keyword>
<dbReference type="Proteomes" id="UP000566819">
    <property type="component" value="Unassembled WGS sequence"/>
</dbReference>
<dbReference type="EMBL" id="JAAMPI010001317">
    <property type="protein sequence ID" value="KAF4625689.1"/>
    <property type="molecule type" value="Genomic_DNA"/>
</dbReference>
<dbReference type="OrthoDB" id="5194348at2759"/>
<evidence type="ECO:0000313" key="2">
    <source>
        <dbReference type="EMBL" id="KAF4625689.1"/>
    </source>
</evidence>
<accession>A0A8H4RBG3</accession>
<reference evidence="2 3" key="1">
    <citation type="submission" date="2020-03" db="EMBL/GenBank/DDBJ databases">
        <title>Draft Genome Sequence of Cudoniella acicularis.</title>
        <authorList>
            <person name="Buettner E."/>
            <person name="Kellner H."/>
        </authorList>
    </citation>
    <scope>NUCLEOTIDE SEQUENCE [LARGE SCALE GENOMIC DNA]</scope>
    <source>
        <strain evidence="2 3">DSM 108380</strain>
    </source>
</reference>
<organism evidence="2 3">
    <name type="scientific">Cudoniella acicularis</name>
    <dbReference type="NCBI Taxonomy" id="354080"/>
    <lineage>
        <taxon>Eukaryota</taxon>
        <taxon>Fungi</taxon>
        <taxon>Dikarya</taxon>
        <taxon>Ascomycota</taxon>
        <taxon>Pezizomycotina</taxon>
        <taxon>Leotiomycetes</taxon>
        <taxon>Helotiales</taxon>
        <taxon>Tricladiaceae</taxon>
        <taxon>Cudoniella</taxon>
    </lineage>
</organism>
<gene>
    <name evidence="2" type="ORF">G7Y89_g12471</name>
</gene>
<protein>
    <submittedName>
        <fullName evidence="2">Uncharacterized protein</fullName>
    </submittedName>
</protein>